<accession>A0AAD7WFD6</accession>
<evidence type="ECO:0008006" key="4">
    <source>
        <dbReference type="Google" id="ProtNLM"/>
    </source>
</evidence>
<comment type="caution">
    <text evidence="2">The sequence shown here is derived from an EMBL/GenBank/DDBJ whole genome shotgun (WGS) entry which is preliminary data.</text>
</comment>
<reference evidence="2" key="1">
    <citation type="journal article" date="2023" name="Science">
        <title>Genome structures resolve the early diversification of teleost fishes.</title>
        <authorList>
            <person name="Parey E."/>
            <person name="Louis A."/>
            <person name="Montfort J."/>
            <person name="Bouchez O."/>
            <person name="Roques C."/>
            <person name="Iampietro C."/>
            <person name="Lluch J."/>
            <person name="Castinel A."/>
            <person name="Donnadieu C."/>
            <person name="Desvignes T."/>
            <person name="Floi Bucao C."/>
            <person name="Jouanno E."/>
            <person name="Wen M."/>
            <person name="Mejri S."/>
            <person name="Dirks R."/>
            <person name="Jansen H."/>
            <person name="Henkel C."/>
            <person name="Chen W.J."/>
            <person name="Zahm M."/>
            <person name="Cabau C."/>
            <person name="Klopp C."/>
            <person name="Thompson A.W."/>
            <person name="Robinson-Rechavi M."/>
            <person name="Braasch I."/>
            <person name="Lecointre G."/>
            <person name="Bobe J."/>
            <person name="Postlethwait J.H."/>
            <person name="Berthelot C."/>
            <person name="Roest Crollius H."/>
            <person name="Guiguen Y."/>
        </authorList>
    </citation>
    <scope>NUCLEOTIDE SEQUENCE</scope>
    <source>
        <strain evidence="2">NC1722</strain>
    </source>
</reference>
<sequence length="200" mass="22120">MARDTDRISACLTDISTWMATHHLKLNLAKMELLSLPAKSSPRIDASITLDGTTVSRSVRNLGVSLDDQLSFLGQIPRLADPPSTTSGGSTPSSPKSCEKPKVPHNFLSTPWSSHTRTTATSYWLAFQPVSSSHFNSFRMRSHDWCSTFLHFHTSHHSSSQIIGAAMRGTAPSYLPFMITPYTSSRSLLWPTNCPIYLHT</sequence>
<feature type="region of interest" description="Disordered" evidence="1">
    <location>
        <begin position="77"/>
        <end position="102"/>
    </location>
</feature>
<name>A0AAD7WFD6_9TELE</name>
<proteinExistence type="predicted"/>
<dbReference type="Proteomes" id="UP001221898">
    <property type="component" value="Unassembled WGS sequence"/>
</dbReference>
<dbReference type="AlphaFoldDB" id="A0AAD7WFD6"/>
<protein>
    <recommendedName>
        <fullName evidence="4">Reverse transcriptase domain-containing protein</fullName>
    </recommendedName>
</protein>
<feature type="compositionally biased region" description="Low complexity" evidence="1">
    <location>
        <begin position="82"/>
        <end position="95"/>
    </location>
</feature>
<gene>
    <name evidence="2" type="ORF">AAFF_G00039430</name>
</gene>
<dbReference type="EMBL" id="JAINUG010000120">
    <property type="protein sequence ID" value="KAJ8394992.1"/>
    <property type="molecule type" value="Genomic_DNA"/>
</dbReference>
<keyword evidence="3" id="KW-1185">Reference proteome</keyword>
<organism evidence="2 3">
    <name type="scientific">Aldrovandia affinis</name>
    <dbReference type="NCBI Taxonomy" id="143900"/>
    <lineage>
        <taxon>Eukaryota</taxon>
        <taxon>Metazoa</taxon>
        <taxon>Chordata</taxon>
        <taxon>Craniata</taxon>
        <taxon>Vertebrata</taxon>
        <taxon>Euteleostomi</taxon>
        <taxon>Actinopterygii</taxon>
        <taxon>Neopterygii</taxon>
        <taxon>Teleostei</taxon>
        <taxon>Notacanthiformes</taxon>
        <taxon>Halosauridae</taxon>
        <taxon>Aldrovandia</taxon>
    </lineage>
</organism>
<evidence type="ECO:0000313" key="3">
    <source>
        <dbReference type="Proteomes" id="UP001221898"/>
    </source>
</evidence>
<evidence type="ECO:0000313" key="2">
    <source>
        <dbReference type="EMBL" id="KAJ8394992.1"/>
    </source>
</evidence>
<evidence type="ECO:0000256" key="1">
    <source>
        <dbReference type="SAM" id="MobiDB-lite"/>
    </source>
</evidence>